<evidence type="ECO:0008006" key="3">
    <source>
        <dbReference type="Google" id="ProtNLM"/>
    </source>
</evidence>
<dbReference type="GeneID" id="24573973"/>
<evidence type="ECO:0000313" key="1">
    <source>
        <dbReference type="EMBL" id="AIW03771.1"/>
    </source>
</evidence>
<organism evidence="1 2">
    <name type="scientific">Citrobacter phage Moogle</name>
    <dbReference type="NCBI Taxonomy" id="1540094"/>
    <lineage>
        <taxon>Viruses</taxon>
        <taxon>Duplodnaviria</taxon>
        <taxon>Heunggongvirae</taxon>
        <taxon>Uroviricota</taxon>
        <taxon>Caudoviricetes</taxon>
        <taxon>Andersonviridae</taxon>
        <taxon>Ounavirinae</taxon>
        <taxon>Mooglevirus</taxon>
        <taxon>Mooglevirus moogle</taxon>
    </lineage>
</organism>
<dbReference type="OrthoDB" id="8329at10239"/>
<name>A0A0A0RT76_9CAUD</name>
<dbReference type="EMBL" id="KM236239">
    <property type="protein sequence ID" value="AIW03771.1"/>
    <property type="molecule type" value="Genomic_DNA"/>
</dbReference>
<dbReference type="Proteomes" id="UP000030203">
    <property type="component" value="Segment"/>
</dbReference>
<reference evidence="1 2" key="1">
    <citation type="journal article" date="2015" name="Genome Announc.">
        <title>Complete Genome Sequence of Citrobacter freundii Myophage Moogle.</title>
        <authorList>
            <person name="Nguyen Q.T."/>
            <person name="Luna A.J."/>
            <person name="Hernandez A.C."/>
            <person name="Kuty Everett G.F."/>
        </authorList>
    </citation>
    <scope>NUCLEOTIDE SEQUENCE [LARGE SCALE GENOMIC DNA]</scope>
</reference>
<gene>
    <name evidence="1" type="ORF">CPT_Moogle34</name>
</gene>
<protein>
    <recommendedName>
        <fullName evidence="3">Minor tail protein</fullName>
    </recommendedName>
</protein>
<proteinExistence type="predicted"/>
<dbReference type="RefSeq" id="YP_009145677.1">
    <property type="nucleotide sequence ID" value="NC_027293.1"/>
</dbReference>
<dbReference type="KEGG" id="vg:24573973"/>
<evidence type="ECO:0000313" key="2">
    <source>
        <dbReference type="Proteomes" id="UP000030203"/>
    </source>
</evidence>
<sequence length="264" mass="29278">MKTVNEILEEKGINEAFMLNTVETLAIIMRSNSLSGKFIPESLRLVKDSVENDADFRKEVEYLLSNQTVALKTIAIGVDAFAAYVFAEMYSGGYIQMTEAGIKELDNMSDAEIMKCICASVASVMASLEKRMSDQAPRYAKLDWGFEEISERVLTLTEETMKRLVEISEDIEMNPVQVQLTSMLNAIFSIMGIHALLEVSKMLEADPAFVEEISQGAHSKALNEVFTQTGAAVLSTKLAINFGDEFVEQLDSMAERELSGARLQ</sequence>
<accession>A0A0A0RT76</accession>
<keyword evidence="2" id="KW-1185">Reference proteome</keyword>